<evidence type="ECO:0000259" key="1">
    <source>
        <dbReference type="Pfam" id="PF00561"/>
    </source>
</evidence>
<dbReference type="Proteomes" id="UP000290517">
    <property type="component" value="Unassembled WGS sequence"/>
</dbReference>
<evidence type="ECO:0000313" key="4">
    <source>
        <dbReference type="Proteomes" id="UP000289805"/>
    </source>
</evidence>
<dbReference type="SUPFAM" id="SSF53474">
    <property type="entry name" value="alpha/beta-Hydrolases"/>
    <property type="match status" value="1"/>
</dbReference>
<evidence type="ECO:0000313" key="3">
    <source>
        <dbReference type="EMBL" id="RXR34332.1"/>
    </source>
</evidence>
<reference evidence="4 5" key="1">
    <citation type="submission" date="2019-01" db="EMBL/GenBank/DDBJ databases">
        <title>Oerskovia turbata Genome sequencing and assembly.</title>
        <authorList>
            <person name="Dou T."/>
        </authorList>
    </citation>
    <scope>NUCLEOTIDE SEQUENCE [LARGE SCALE GENOMIC DNA]</scope>
    <source>
        <strain evidence="3 4">JCM12123</strain>
        <strain evidence="2 5">JCM3160</strain>
    </source>
</reference>
<dbReference type="AlphaFoldDB" id="A0A4Q1KVW1"/>
<keyword evidence="3" id="KW-0378">Hydrolase</keyword>
<protein>
    <submittedName>
        <fullName evidence="3">Alpha/beta fold hydrolase</fullName>
    </submittedName>
</protein>
<feature type="domain" description="AB hydrolase-1" evidence="1">
    <location>
        <begin position="20"/>
        <end position="248"/>
    </location>
</feature>
<keyword evidence="5" id="KW-1185">Reference proteome</keyword>
<dbReference type="EMBL" id="SDJR01000003">
    <property type="protein sequence ID" value="RXR26635.1"/>
    <property type="molecule type" value="Genomic_DNA"/>
</dbReference>
<accession>A0A4Q1KVW1</accession>
<dbReference type="PRINTS" id="PR00111">
    <property type="entry name" value="ABHYDROLASE"/>
</dbReference>
<dbReference type="Pfam" id="PF00561">
    <property type="entry name" value="Abhydrolase_1"/>
    <property type="match status" value="1"/>
</dbReference>
<proteinExistence type="predicted"/>
<evidence type="ECO:0000313" key="2">
    <source>
        <dbReference type="EMBL" id="RXR26635.1"/>
    </source>
</evidence>
<dbReference type="InterPro" id="IPR029058">
    <property type="entry name" value="AB_hydrolase_fold"/>
</dbReference>
<dbReference type="Proteomes" id="UP000289805">
    <property type="component" value="Unassembled WGS sequence"/>
</dbReference>
<dbReference type="EMBL" id="SDJQ01000011">
    <property type="protein sequence ID" value="RXR34332.1"/>
    <property type="molecule type" value="Genomic_DNA"/>
</dbReference>
<dbReference type="PANTHER" id="PTHR43798:SF29">
    <property type="entry name" value="AB HYDROLASE-1 DOMAIN-CONTAINING PROTEIN"/>
    <property type="match status" value="1"/>
</dbReference>
<comment type="caution">
    <text evidence="3">The sequence shown here is derived from an EMBL/GenBank/DDBJ whole genome shotgun (WGS) entry which is preliminary data.</text>
</comment>
<dbReference type="InterPro" id="IPR050266">
    <property type="entry name" value="AB_hydrolase_sf"/>
</dbReference>
<name>A0A4Q1KVW1_9CELL</name>
<organism evidence="3 4">
    <name type="scientific">Oerskovia turbata</name>
    <dbReference type="NCBI Taxonomy" id="1713"/>
    <lineage>
        <taxon>Bacteria</taxon>
        <taxon>Bacillati</taxon>
        <taxon>Actinomycetota</taxon>
        <taxon>Actinomycetes</taxon>
        <taxon>Micrococcales</taxon>
        <taxon>Cellulomonadaceae</taxon>
        <taxon>Oerskovia</taxon>
    </lineage>
</organism>
<gene>
    <name evidence="2" type="ORF">EQW73_03745</name>
    <name evidence="3" type="ORF">EQW78_08970</name>
</gene>
<dbReference type="STRING" id="1713.GCA_000718325_00368"/>
<dbReference type="RefSeq" id="WP_036570522.1">
    <property type="nucleotide sequence ID" value="NZ_JOFV01000002.1"/>
</dbReference>
<evidence type="ECO:0000313" key="5">
    <source>
        <dbReference type="Proteomes" id="UP000290517"/>
    </source>
</evidence>
<dbReference type="OrthoDB" id="9785847at2"/>
<dbReference type="InterPro" id="IPR000073">
    <property type="entry name" value="AB_hydrolase_1"/>
</dbReference>
<dbReference type="PANTHER" id="PTHR43798">
    <property type="entry name" value="MONOACYLGLYCEROL LIPASE"/>
    <property type="match status" value="1"/>
</dbReference>
<dbReference type="GO" id="GO:0016787">
    <property type="term" value="F:hydrolase activity"/>
    <property type="evidence" value="ECO:0007669"/>
    <property type="project" value="UniProtKB-KW"/>
</dbReference>
<dbReference type="Gene3D" id="3.40.50.1820">
    <property type="entry name" value="alpha/beta hydrolase"/>
    <property type="match status" value="1"/>
</dbReference>
<sequence>MTTIDRRLALHTLRHGHGLPVLLVHGFPFDHRMWLDVAAALPNGATVLAVDLPGAGQSPLGAEPASIEAAADGVVAAARAAGVERAVVVGMSMGGYVALAAAERHPDFTVALGLVDTKSTADTDEARANRLRIAEAVASSATVDAVLGMPGALLGATSKVARPALTARLEEWIRSQRPDGVAWAQRAMAARPDRTEVLARFAGPVTVVVGEEDTLTPVEAAEHMVAAARGTSLVLVQSAGHMSAVEEPAAVANALGDLWATAKG</sequence>